<dbReference type="EMBL" id="AWWV01010319">
    <property type="protein sequence ID" value="OMO80216.1"/>
    <property type="molecule type" value="Genomic_DNA"/>
</dbReference>
<gene>
    <name evidence="1" type="ORF">CCACVL1_13109</name>
</gene>
<evidence type="ECO:0000313" key="2">
    <source>
        <dbReference type="Proteomes" id="UP000188268"/>
    </source>
</evidence>
<dbReference type="AlphaFoldDB" id="A0A1R3IC80"/>
<dbReference type="Proteomes" id="UP000188268">
    <property type="component" value="Unassembled WGS sequence"/>
</dbReference>
<dbReference type="Gramene" id="OMO80216">
    <property type="protein sequence ID" value="OMO80216"/>
    <property type="gene ID" value="CCACVL1_13109"/>
</dbReference>
<organism evidence="1 2">
    <name type="scientific">Corchorus capsularis</name>
    <name type="common">Jute</name>
    <dbReference type="NCBI Taxonomy" id="210143"/>
    <lineage>
        <taxon>Eukaryota</taxon>
        <taxon>Viridiplantae</taxon>
        <taxon>Streptophyta</taxon>
        <taxon>Embryophyta</taxon>
        <taxon>Tracheophyta</taxon>
        <taxon>Spermatophyta</taxon>
        <taxon>Magnoliopsida</taxon>
        <taxon>eudicotyledons</taxon>
        <taxon>Gunneridae</taxon>
        <taxon>Pentapetalae</taxon>
        <taxon>rosids</taxon>
        <taxon>malvids</taxon>
        <taxon>Malvales</taxon>
        <taxon>Malvaceae</taxon>
        <taxon>Grewioideae</taxon>
        <taxon>Apeibeae</taxon>
        <taxon>Corchorus</taxon>
    </lineage>
</organism>
<comment type="caution">
    <text evidence="1">The sequence shown here is derived from an EMBL/GenBank/DDBJ whole genome shotgun (WGS) entry which is preliminary data.</text>
</comment>
<name>A0A1R3IC80_COCAP</name>
<reference evidence="1 2" key="1">
    <citation type="submission" date="2013-09" db="EMBL/GenBank/DDBJ databases">
        <title>Corchorus capsularis genome sequencing.</title>
        <authorList>
            <person name="Alam M."/>
            <person name="Haque M.S."/>
            <person name="Islam M.S."/>
            <person name="Emdad E.M."/>
            <person name="Islam M.M."/>
            <person name="Ahmed B."/>
            <person name="Halim A."/>
            <person name="Hossen Q.M.M."/>
            <person name="Hossain M.Z."/>
            <person name="Ahmed R."/>
            <person name="Khan M.M."/>
            <person name="Islam R."/>
            <person name="Rashid M.M."/>
            <person name="Khan S.A."/>
            <person name="Rahman M.S."/>
            <person name="Alam M."/>
        </authorList>
    </citation>
    <scope>NUCLEOTIDE SEQUENCE [LARGE SCALE GENOMIC DNA]</scope>
    <source>
        <strain evidence="2">cv. CVL-1</strain>
        <tissue evidence="1">Whole seedling</tissue>
    </source>
</reference>
<proteinExistence type="predicted"/>
<evidence type="ECO:0000313" key="1">
    <source>
        <dbReference type="EMBL" id="OMO80216.1"/>
    </source>
</evidence>
<accession>A0A1R3IC80</accession>
<sequence>MAAVAVAVAVGYCWAQQLHAH</sequence>
<protein>
    <submittedName>
        <fullName evidence="1">Uncharacterized protein</fullName>
    </submittedName>
</protein>
<keyword evidence="2" id="KW-1185">Reference proteome</keyword>